<accession>A0A9P7ANV5</accession>
<organism evidence="1 2">
    <name type="scientific">Suillus plorans</name>
    <dbReference type="NCBI Taxonomy" id="116603"/>
    <lineage>
        <taxon>Eukaryota</taxon>
        <taxon>Fungi</taxon>
        <taxon>Dikarya</taxon>
        <taxon>Basidiomycota</taxon>
        <taxon>Agaricomycotina</taxon>
        <taxon>Agaricomycetes</taxon>
        <taxon>Agaricomycetidae</taxon>
        <taxon>Boletales</taxon>
        <taxon>Suillineae</taxon>
        <taxon>Suillaceae</taxon>
        <taxon>Suillus</taxon>
    </lineage>
</organism>
<proteinExistence type="predicted"/>
<dbReference type="Proteomes" id="UP000719766">
    <property type="component" value="Unassembled WGS sequence"/>
</dbReference>
<keyword evidence="2" id="KW-1185">Reference proteome</keyword>
<dbReference type="EMBL" id="JABBWE010000035">
    <property type="protein sequence ID" value="KAG1792587.1"/>
    <property type="molecule type" value="Genomic_DNA"/>
</dbReference>
<comment type="caution">
    <text evidence="1">The sequence shown here is derived from an EMBL/GenBank/DDBJ whole genome shotgun (WGS) entry which is preliminary data.</text>
</comment>
<name>A0A9P7ANV5_9AGAM</name>
<evidence type="ECO:0000313" key="1">
    <source>
        <dbReference type="EMBL" id="KAG1792587.1"/>
    </source>
</evidence>
<sequence length="242" mass="28424">MTNPEWQVLEDFEKILDVPYRVQQQMSSESMPRLGSAVPCFELFTTAWESLAIRVPRLCPFINVGLEWAKSYYVRMDLTDSYVIAMLTDPSVRLSWIKDYWEDAWIKHAECMIHDLMVEYRKQISPEAVKQSNTTRTSKADTINSLAQLYGLRDMRVRHPQQSQGPQTIEQEYESYVNGDLWDEHVEILKFWEKEVMKEVKQIIWRNVLLENTMPNMTSNNTMAQAALLEATKHIIQTILRT</sequence>
<dbReference type="GeneID" id="64600518"/>
<dbReference type="RefSeq" id="XP_041159166.1">
    <property type="nucleotide sequence ID" value="XM_041306754.1"/>
</dbReference>
<dbReference type="InterPro" id="IPR012337">
    <property type="entry name" value="RNaseH-like_sf"/>
</dbReference>
<evidence type="ECO:0000313" key="2">
    <source>
        <dbReference type="Proteomes" id="UP000719766"/>
    </source>
</evidence>
<dbReference type="OrthoDB" id="2639200at2759"/>
<gene>
    <name evidence="1" type="ORF">HD556DRAFT_1444272</name>
</gene>
<protein>
    <submittedName>
        <fullName evidence="1">Uncharacterized protein</fullName>
    </submittedName>
</protein>
<dbReference type="SUPFAM" id="SSF53098">
    <property type="entry name" value="Ribonuclease H-like"/>
    <property type="match status" value="1"/>
</dbReference>
<reference evidence="1" key="1">
    <citation type="journal article" date="2020" name="New Phytol.">
        <title>Comparative genomics reveals dynamic genome evolution in host specialist ectomycorrhizal fungi.</title>
        <authorList>
            <person name="Lofgren L.A."/>
            <person name="Nguyen N.H."/>
            <person name="Vilgalys R."/>
            <person name="Ruytinx J."/>
            <person name="Liao H.L."/>
            <person name="Branco S."/>
            <person name="Kuo A."/>
            <person name="LaButti K."/>
            <person name="Lipzen A."/>
            <person name="Andreopoulos W."/>
            <person name="Pangilinan J."/>
            <person name="Riley R."/>
            <person name="Hundley H."/>
            <person name="Na H."/>
            <person name="Barry K."/>
            <person name="Grigoriev I.V."/>
            <person name="Stajich J.E."/>
            <person name="Kennedy P.G."/>
        </authorList>
    </citation>
    <scope>NUCLEOTIDE SEQUENCE</scope>
    <source>
        <strain evidence="1">S12</strain>
    </source>
</reference>
<dbReference type="AlphaFoldDB" id="A0A9P7ANV5"/>